<gene>
    <name evidence="1" type="ORF">M5D96_011526</name>
</gene>
<keyword evidence="2" id="KW-1185">Reference proteome</keyword>
<organism evidence="1 2">
    <name type="scientific">Drosophila gunungcola</name>
    <name type="common">fruit fly</name>
    <dbReference type="NCBI Taxonomy" id="103775"/>
    <lineage>
        <taxon>Eukaryota</taxon>
        <taxon>Metazoa</taxon>
        <taxon>Ecdysozoa</taxon>
        <taxon>Arthropoda</taxon>
        <taxon>Hexapoda</taxon>
        <taxon>Insecta</taxon>
        <taxon>Pterygota</taxon>
        <taxon>Neoptera</taxon>
        <taxon>Endopterygota</taxon>
        <taxon>Diptera</taxon>
        <taxon>Brachycera</taxon>
        <taxon>Muscomorpha</taxon>
        <taxon>Ephydroidea</taxon>
        <taxon>Drosophilidae</taxon>
        <taxon>Drosophila</taxon>
        <taxon>Sophophora</taxon>
    </lineage>
</organism>
<reference evidence="1" key="1">
    <citation type="journal article" date="2023" name="Genome Biol. Evol.">
        <title>Long-read-based Genome Assembly of Drosophila gunungcola Reveals Fewer Chemosensory Genes in Flower-breeding Species.</title>
        <authorList>
            <person name="Negi A."/>
            <person name="Liao B.Y."/>
            <person name="Yeh S.D."/>
        </authorList>
    </citation>
    <scope>NUCLEOTIDE SEQUENCE</scope>
    <source>
        <strain evidence="1">Sukarami</strain>
    </source>
</reference>
<dbReference type="EMBL" id="JAMKOV010000031">
    <property type="protein sequence ID" value="KAI8035775.1"/>
    <property type="molecule type" value="Genomic_DNA"/>
</dbReference>
<evidence type="ECO:0000313" key="2">
    <source>
        <dbReference type="Proteomes" id="UP001059596"/>
    </source>
</evidence>
<proteinExistence type="predicted"/>
<evidence type="ECO:0000313" key="1">
    <source>
        <dbReference type="EMBL" id="KAI8035775.1"/>
    </source>
</evidence>
<name>A0A9P9YFI7_9MUSC</name>
<accession>A0A9P9YFI7</accession>
<sequence length="81" mass="9591">MPLDNVFEYKISCIATSDLGVLFLFSHAIHTAAQRLSNKIAQEMDILRHRWDYLMFIFSRDREFRIILLHTTISPAVCRRH</sequence>
<protein>
    <submittedName>
        <fullName evidence="1">Uncharacterized protein</fullName>
    </submittedName>
</protein>
<dbReference type="Proteomes" id="UP001059596">
    <property type="component" value="Unassembled WGS sequence"/>
</dbReference>
<comment type="caution">
    <text evidence="1">The sequence shown here is derived from an EMBL/GenBank/DDBJ whole genome shotgun (WGS) entry which is preliminary data.</text>
</comment>
<dbReference type="AlphaFoldDB" id="A0A9P9YFI7"/>